<reference evidence="2 3" key="1">
    <citation type="submission" date="2017-01" db="EMBL/GenBank/DDBJ databases">
        <authorList>
            <person name="Erauso G."/>
        </authorList>
    </citation>
    <scope>NUCLEOTIDE SEQUENCE [LARGE SCALE GENOMIC DNA]</scope>
    <source>
        <strain evidence="2">MESINF1</strain>
    </source>
</reference>
<dbReference type="KEGG" id="minf:MESINF_1397"/>
<keyword evidence="1" id="KW-1133">Transmembrane helix</keyword>
<dbReference type="EMBL" id="LS974202">
    <property type="protein sequence ID" value="SSC12841.1"/>
    <property type="molecule type" value="Genomic_DNA"/>
</dbReference>
<evidence type="ECO:0000256" key="1">
    <source>
        <dbReference type="SAM" id="Phobius"/>
    </source>
</evidence>
<feature type="transmembrane region" description="Helical" evidence="1">
    <location>
        <begin position="48"/>
        <end position="69"/>
    </location>
</feature>
<evidence type="ECO:0000313" key="2">
    <source>
        <dbReference type="EMBL" id="SSC12841.1"/>
    </source>
</evidence>
<dbReference type="AlphaFoldDB" id="A0A7Z7PP04"/>
<keyword evidence="1" id="KW-0812">Transmembrane</keyword>
<keyword evidence="3" id="KW-1185">Reference proteome</keyword>
<evidence type="ECO:0000313" key="3">
    <source>
        <dbReference type="Proteomes" id="UP000250796"/>
    </source>
</evidence>
<sequence length="81" mass="9302">MRLVPRAKTEVKSLKFSVGVLTIVMIVASIYTTYCVVTRYDMLIQNPILWSLVAGVYVFTGLSVIYYLILGRAYRKMRNSF</sequence>
<keyword evidence="1" id="KW-0472">Membrane</keyword>
<name>A0A7Z7PP04_9BACT</name>
<feature type="transmembrane region" description="Helical" evidence="1">
    <location>
        <begin position="16"/>
        <end position="36"/>
    </location>
</feature>
<organism evidence="2 3">
    <name type="scientific">Mesotoga infera</name>
    <dbReference type="NCBI Taxonomy" id="1236046"/>
    <lineage>
        <taxon>Bacteria</taxon>
        <taxon>Thermotogati</taxon>
        <taxon>Thermotogota</taxon>
        <taxon>Thermotogae</taxon>
        <taxon>Kosmotogales</taxon>
        <taxon>Kosmotogaceae</taxon>
        <taxon>Mesotoga</taxon>
    </lineage>
</organism>
<dbReference type="Proteomes" id="UP000250796">
    <property type="component" value="Chromosome MESINF"/>
</dbReference>
<accession>A0A7Z7PP04</accession>
<protein>
    <submittedName>
        <fullName evidence="2">Uncharacterized protein</fullName>
    </submittedName>
</protein>
<gene>
    <name evidence="2" type="ORF">MESINF_1397</name>
</gene>
<proteinExistence type="predicted"/>